<keyword evidence="1" id="KW-1133">Transmembrane helix</keyword>
<feature type="transmembrane region" description="Helical" evidence="1">
    <location>
        <begin position="60"/>
        <end position="85"/>
    </location>
</feature>
<protein>
    <submittedName>
        <fullName evidence="2">ABC transporter (Permease)</fullName>
    </submittedName>
</protein>
<accession>A0ABT2F5I2</accession>
<reference evidence="2 3" key="1">
    <citation type="journal article" date="2023" name="Int. J. Syst. Evol. Microbiol.">
        <title>Streptococcus sciuri sp. nov., Staphylococcus marylandisciuri sp. nov. and Staphylococcus americanisciuri sp. nov., isolated from faeces of eastern grey squirrel (Sciurus carolinensis).</title>
        <authorList>
            <person name="Volokhov D.V."/>
            <person name="Zagorodnyaya T.A."/>
            <person name="Furtak V.A."/>
            <person name="Nattanmai G."/>
            <person name="Randall L."/>
            <person name="Jose S."/>
            <person name="Gao Y."/>
            <person name="Eisenberg T."/>
            <person name="Delmonte P."/>
            <person name="Blom J."/>
            <person name="Mitchell K.K."/>
        </authorList>
    </citation>
    <scope>NUCLEOTIDE SEQUENCE [LARGE SCALE GENOMIC DNA]</scope>
    <source>
        <strain evidence="2 3">SQ9-PEA</strain>
    </source>
</reference>
<feature type="transmembrane region" description="Helical" evidence="1">
    <location>
        <begin position="195"/>
        <end position="217"/>
    </location>
</feature>
<comment type="caution">
    <text evidence="2">The sequence shown here is derived from an EMBL/GenBank/DDBJ whole genome shotgun (WGS) entry which is preliminary data.</text>
</comment>
<gene>
    <name evidence="2" type="ORF">NXS10_01595</name>
</gene>
<feature type="transmembrane region" description="Helical" evidence="1">
    <location>
        <begin position="237"/>
        <end position="260"/>
    </location>
</feature>
<feature type="transmembrane region" description="Helical" evidence="1">
    <location>
        <begin position="163"/>
        <end position="183"/>
    </location>
</feature>
<keyword evidence="1" id="KW-0812">Transmembrane</keyword>
<evidence type="ECO:0000313" key="3">
    <source>
        <dbReference type="Proteomes" id="UP001206548"/>
    </source>
</evidence>
<feature type="transmembrane region" description="Helical" evidence="1">
    <location>
        <begin position="16"/>
        <end position="35"/>
    </location>
</feature>
<dbReference type="Proteomes" id="UP001206548">
    <property type="component" value="Unassembled WGS sequence"/>
</dbReference>
<dbReference type="EMBL" id="JANUXX010000001">
    <property type="protein sequence ID" value="MCS4487672.1"/>
    <property type="molecule type" value="Genomic_DNA"/>
</dbReference>
<organism evidence="2 3">
    <name type="scientific">Streptococcus sciuri</name>
    <dbReference type="NCBI Taxonomy" id="2973939"/>
    <lineage>
        <taxon>Bacteria</taxon>
        <taxon>Bacillati</taxon>
        <taxon>Bacillota</taxon>
        <taxon>Bacilli</taxon>
        <taxon>Lactobacillales</taxon>
        <taxon>Streptococcaceae</taxon>
        <taxon>Streptococcus</taxon>
    </lineage>
</organism>
<keyword evidence="1" id="KW-0472">Membrane</keyword>
<proteinExistence type="predicted"/>
<keyword evidence="3" id="KW-1185">Reference proteome</keyword>
<name>A0ABT2F5I2_9STRE</name>
<evidence type="ECO:0000256" key="1">
    <source>
        <dbReference type="SAM" id="Phobius"/>
    </source>
</evidence>
<sequence>MFGKLIKYELKSIRKWYLTVNLALIAVALIIGIFLRQSASKLSDNGSLAFSSGTSTITNIITGMSMLGFGFLIAVSVIGTLVIIIKRFYTNIFGREGYLTLTLPVSVHQIIFSKWLSAMILEFISFTVIIIALLCILTPITGIGQLLTILPTIGKLVASSTGILTICYFFVAFISSIIFYYLAIAIGQLFRNHRIVIAIITYALIAFLNNIVGAWVHLDSTNLFINNGHSGTINSHYLLFAMGYNIIGAIIAYLLTHYIIQTKLNIQ</sequence>
<evidence type="ECO:0000313" key="2">
    <source>
        <dbReference type="EMBL" id="MCS4487672.1"/>
    </source>
</evidence>
<dbReference type="RefSeq" id="WP_259136913.1">
    <property type="nucleotide sequence ID" value="NZ_JANUXX010000001.1"/>
</dbReference>
<feature type="transmembrane region" description="Helical" evidence="1">
    <location>
        <begin position="120"/>
        <end position="143"/>
    </location>
</feature>